<sequence>MPDSKKASKNLKKVCYKKCFNLPIPFPLRKVASLS</sequence>
<dbReference type="AlphaFoldDB" id="G4NMC9"/>
<evidence type="ECO:0000313" key="1">
    <source>
        <dbReference type="EMBL" id="AEP35123.1"/>
    </source>
</evidence>
<gene>
    <name evidence="1" type="ordered locus">CTO_0966</name>
</gene>
<accession>G4NMC9</accession>
<dbReference type="Proteomes" id="UP000009287">
    <property type="component" value="Chromosome"/>
</dbReference>
<organism evidence="1 2">
    <name type="scientific">Chlamydia trachomatis serovar A (strain A2497)</name>
    <dbReference type="NCBI Taxonomy" id="580047"/>
    <lineage>
        <taxon>Bacteria</taxon>
        <taxon>Pseudomonadati</taxon>
        <taxon>Chlamydiota</taxon>
        <taxon>Chlamydiia</taxon>
        <taxon>Chlamydiales</taxon>
        <taxon>Chlamydiaceae</taxon>
        <taxon>Chlamydia/Chlamydophila group</taxon>
        <taxon>Chlamydia</taxon>
    </lineage>
</organism>
<reference evidence="1 2" key="1">
    <citation type="journal article" date="2011" name="J. Exp. Med.">
        <title>A live-attenuated chlamydial vaccine protects against trachoma in nonhuman primates.</title>
        <authorList>
            <person name="Kari L."/>
            <person name="Whitmire W.M."/>
            <person name="Olivares-Zavaleta N."/>
            <person name="Goheen M.M."/>
            <person name="Taylor L.D."/>
            <person name="Carlson J.H."/>
            <person name="Sturdevant G.L."/>
            <person name="Lu C."/>
            <person name="Bakios L.E."/>
            <person name="Randall L.B."/>
            <person name="Parnell M.J."/>
            <person name="Zhong G."/>
            <person name="Caldwell H.D."/>
        </authorList>
    </citation>
    <scope>NUCLEOTIDE SEQUENCE [LARGE SCALE GENOMIC DNA]</scope>
    <source>
        <strain evidence="1 2">A2497</strain>
    </source>
</reference>
<evidence type="ECO:0000313" key="2">
    <source>
        <dbReference type="Proteomes" id="UP000009287"/>
    </source>
</evidence>
<protein>
    <submittedName>
        <fullName evidence="1">Uncharacterized protein</fullName>
    </submittedName>
</protein>
<dbReference type="KEGG" id="cra:CTO_0966"/>
<dbReference type="EMBL" id="CP002401">
    <property type="protein sequence ID" value="AEP35123.1"/>
    <property type="molecule type" value="Genomic_DNA"/>
</dbReference>
<name>G4NMC9_CHLT4</name>
<proteinExistence type="predicted"/>